<gene>
    <name evidence="1" type="ORF">PanWU01x14_216880</name>
</gene>
<dbReference type="EMBL" id="JXTB01000234">
    <property type="protein sequence ID" value="PON51321.1"/>
    <property type="molecule type" value="Genomic_DNA"/>
</dbReference>
<evidence type="ECO:0000313" key="2">
    <source>
        <dbReference type="Proteomes" id="UP000237105"/>
    </source>
</evidence>
<accession>A0A2P5BR90</accession>
<protein>
    <submittedName>
        <fullName evidence="1">Uncharacterized protein</fullName>
    </submittedName>
</protein>
<dbReference type="Proteomes" id="UP000237105">
    <property type="component" value="Unassembled WGS sequence"/>
</dbReference>
<name>A0A2P5BR90_PARAD</name>
<proteinExistence type="predicted"/>
<organism evidence="1 2">
    <name type="scientific">Parasponia andersonii</name>
    <name type="common">Sponia andersonii</name>
    <dbReference type="NCBI Taxonomy" id="3476"/>
    <lineage>
        <taxon>Eukaryota</taxon>
        <taxon>Viridiplantae</taxon>
        <taxon>Streptophyta</taxon>
        <taxon>Embryophyta</taxon>
        <taxon>Tracheophyta</taxon>
        <taxon>Spermatophyta</taxon>
        <taxon>Magnoliopsida</taxon>
        <taxon>eudicotyledons</taxon>
        <taxon>Gunneridae</taxon>
        <taxon>Pentapetalae</taxon>
        <taxon>rosids</taxon>
        <taxon>fabids</taxon>
        <taxon>Rosales</taxon>
        <taxon>Cannabaceae</taxon>
        <taxon>Parasponia</taxon>
    </lineage>
</organism>
<sequence>MAESEYFNRKKLINLKSLNLSFFAAFVSADADPDLALRT</sequence>
<dbReference type="AlphaFoldDB" id="A0A2P5BR90"/>
<comment type="caution">
    <text evidence="1">The sequence shown here is derived from an EMBL/GenBank/DDBJ whole genome shotgun (WGS) entry which is preliminary data.</text>
</comment>
<evidence type="ECO:0000313" key="1">
    <source>
        <dbReference type="EMBL" id="PON51321.1"/>
    </source>
</evidence>
<keyword evidence="2" id="KW-1185">Reference proteome</keyword>
<reference evidence="2" key="1">
    <citation type="submission" date="2016-06" db="EMBL/GenBank/DDBJ databases">
        <title>Parallel loss of symbiosis genes in relatives of nitrogen-fixing non-legume Parasponia.</title>
        <authorList>
            <person name="Van Velzen R."/>
            <person name="Holmer R."/>
            <person name="Bu F."/>
            <person name="Rutten L."/>
            <person name="Van Zeijl A."/>
            <person name="Liu W."/>
            <person name="Santuari L."/>
            <person name="Cao Q."/>
            <person name="Sharma T."/>
            <person name="Shen D."/>
            <person name="Roswanjaya Y."/>
            <person name="Wardhani T."/>
            <person name="Kalhor M.S."/>
            <person name="Jansen J."/>
            <person name="Van den Hoogen J."/>
            <person name="Gungor B."/>
            <person name="Hartog M."/>
            <person name="Hontelez J."/>
            <person name="Verver J."/>
            <person name="Yang W.-C."/>
            <person name="Schijlen E."/>
            <person name="Repin R."/>
            <person name="Schilthuizen M."/>
            <person name="Schranz E."/>
            <person name="Heidstra R."/>
            <person name="Miyata K."/>
            <person name="Fedorova E."/>
            <person name="Kohlen W."/>
            <person name="Bisseling T."/>
            <person name="Smit S."/>
            <person name="Geurts R."/>
        </authorList>
    </citation>
    <scope>NUCLEOTIDE SEQUENCE [LARGE SCALE GENOMIC DNA]</scope>
    <source>
        <strain evidence="2">cv. WU1-14</strain>
    </source>
</reference>